<evidence type="ECO:0000313" key="2">
    <source>
        <dbReference type="EMBL" id="OEH83839.1"/>
    </source>
</evidence>
<proteinExistence type="predicted"/>
<dbReference type="InterPro" id="IPR003779">
    <property type="entry name" value="CMD-like"/>
</dbReference>
<dbReference type="GO" id="GO:0051920">
    <property type="term" value="F:peroxiredoxin activity"/>
    <property type="evidence" value="ECO:0007669"/>
    <property type="project" value="InterPro"/>
</dbReference>
<reference evidence="2 3" key="1">
    <citation type="submission" date="2016-09" db="EMBL/GenBank/DDBJ databases">
        <authorList>
            <person name="Capua I."/>
            <person name="De Benedictis P."/>
            <person name="Joannis T."/>
            <person name="Lombin L.H."/>
            <person name="Cattoli G."/>
        </authorList>
    </citation>
    <scope>NUCLEOTIDE SEQUENCE [LARGE SCALE GENOMIC DNA]</scope>
    <source>
        <strain evidence="2 3">LMG 25899</strain>
    </source>
</reference>
<gene>
    <name evidence="2" type="ORF">BCR26_07515</name>
</gene>
<protein>
    <submittedName>
        <fullName evidence="2">Alkylhydroperoxidase</fullName>
    </submittedName>
</protein>
<dbReference type="Pfam" id="PF02627">
    <property type="entry name" value="CMD"/>
    <property type="match status" value="1"/>
</dbReference>
<dbReference type="PANTHER" id="PTHR34846">
    <property type="entry name" value="4-CARBOXYMUCONOLACTONE DECARBOXYLASE FAMILY PROTEIN (AFU_ORTHOLOGUE AFUA_6G11590)"/>
    <property type="match status" value="1"/>
</dbReference>
<keyword evidence="2" id="KW-0560">Oxidoreductase</keyword>
<dbReference type="STRING" id="762845.BCR26_07515"/>
<dbReference type="NCBIfam" id="TIGR00778">
    <property type="entry name" value="ahpD_dom"/>
    <property type="match status" value="1"/>
</dbReference>
<dbReference type="EMBL" id="MIEK01000002">
    <property type="protein sequence ID" value="OEH83839.1"/>
    <property type="molecule type" value="Genomic_DNA"/>
</dbReference>
<dbReference type="Gene3D" id="1.20.1290.10">
    <property type="entry name" value="AhpD-like"/>
    <property type="match status" value="1"/>
</dbReference>
<dbReference type="AlphaFoldDB" id="A0A1E5L1Q4"/>
<dbReference type="InterPro" id="IPR004675">
    <property type="entry name" value="AhpD_core"/>
</dbReference>
<keyword evidence="3" id="KW-1185">Reference proteome</keyword>
<comment type="caution">
    <text evidence="2">The sequence shown here is derived from an EMBL/GenBank/DDBJ whole genome shotgun (WGS) entry which is preliminary data.</text>
</comment>
<dbReference type="InterPro" id="IPR029032">
    <property type="entry name" value="AhpD-like"/>
</dbReference>
<dbReference type="PANTHER" id="PTHR34846:SF10">
    <property type="entry name" value="CYTOPLASMIC PROTEIN"/>
    <property type="match status" value="1"/>
</dbReference>
<keyword evidence="2" id="KW-0575">Peroxidase</keyword>
<dbReference type="SUPFAM" id="SSF69118">
    <property type="entry name" value="AhpD-like"/>
    <property type="match status" value="1"/>
</dbReference>
<accession>A0A1E5L1Q4</accession>
<sequence>MNQVRFFLNKENKAGYQKIGELDQLGKESSINDTIQELIKIYVSQLNGCVFCIDLHSKEALSKGETLQRVLGLSAWEEAPFYKKEERVVLAFAKEVTFIHRGGVSNKVYKELQECYSEKEIGELLLLVTTINTYNRVGITCLLEPKVD</sequence>
<evidence type="ECO:0000259" key="1">
    <source>
        <dbReference type="Pfam" id="PF02627"/>
    </source>
</evidence>
<dbReference type="Proteomes" id="UP000095256">
    <property type="component" value="Unassembled WGS sequence"/>
</dbReference>
<organism evidence="2 3">
    <name type="scientific">Enterococcus rivorum</name>
    <dbReference type="NCBI Taxonomy" id="762845"/>
    <lineage>
        <taxon>Bacteria</taxon>
        <taxon>Bacillati</taxon>
        <taxon>Bacillota</taxon>
        <taxon>Bacilli</taxon>
        <taxon>Lactobacillales</taxon>
        <taxon>Enterococcaceae</taxon>
        <taxon>Enterococcus</taxon>
    </lineage>
</organism>
<dbReference type="RefSeq" id="WP_069697189.1">
    <property type="nucleotide sequence ID" value="NZ_JAGGMA010000009.1"/>
</dbReference>
<name>A0A1E5L1Q4_9ENTE</name>
<feature type="domain" description="Carboxymuconolactone decarboxylase-like" evidence="1">
    <location>
        <begin position="28"/>
        <end position="95"/>
    </location>
</feature>
<dbReference type="OrthoDB" id="9801997at2"/>
<evidence type="ECO:0000313" key="3">
    <source>
        <dbReference type="Proteomes" id="UP000095256"/>
    </source>
</evidence>